<feature type="domain" description="HTH lysR-type" evidence="13">
    <location>
        <begin position="2"/>
        <end position="59"/>
    </location>
</feature>
<accession>A0A377ZR03</accession>
<dbReference type="PRINTS" id="PR00039">
    <property type="entry name" value="HTHLYSR"/>
</dbReference>
<dbReference type="InterPro" id="IPR036390">
    <property type="entry name" value="WH_DNA-bd_sf"/>
</dbReference>
<evidence type="ECO:0000256" key="4">
    <source>
        <dbReference type="ARBA" id="ARBA00022490"/>
    </source>
</evidence>
<keyword evidence="5" id="KW-0678">Repressor</keyword>
<dbReference type="GO" id="GO:0009086">
    <property type="term" value="P:methionine biosynthetic process"/>
    <property type="evidence" value="ECO:0007669"/>
    <property type="project" value="UniProtKB-KW"/>
</dbReference>
<dbReference type="Pfam" id="PF00126">
    <property type="entry name" value="HTH_1"/>
    <property type="match status" value="1"/>
</dbReference>
<dbReference type="Proteomes" id="UP000255192">
    <property type="component" value="Unassembled WGS sequence"/>
</dbReference>
<evidence type="ECO:0000256" key="5">
    <source>
        <dbReference type="ARBA" id="ARBA00022491"/>
    </source>
</evidence>
<dbReference type="GO" id="GO:0000976">
    <property type="term" value="F:transcription cis-regulatory region binding"/>
    <property type="evidence" value="ECO:0007669"/>
    <property type="project" value="TreeGrafter"/>
</dbReference>
<keyword evidence="11" id="KW-0486">Methionine biosynthesis</keyword>
<dbReference type="GO" id="GO:0005737">
    <property type="term" value="C:cytoplasm"/>
    <property type="evidence" value="ECO:0007669"/>
    <property type="project" value="UniProtKB-SubCell"/>
</dbReference>
<evidence type="ECO:0000256" key="6">
    <source>
        <dbReference type="ARBA" id="ARBA00022605"/>
    </source>
</evidence>
<comment type="subcellular location">
    <subcellularLocation>
        <location evidence="1">Cytoplasm</location>
    </subcellularLocation>
</comment>
<dbReference type="SUPFAM" id="SSF53850">
    <property type="entry name" value="Periplasmic binding protein-like II"/>
    <property type="match status" value="1"/>
</dbReference>
<evidence type="ECO:0000256" key="11">
    <source>
        <dbReference type="ARBA" id="ARBA00023167"/>
    </source>
</evidence>
<dbReference type="InterPro" id="IPR005119">
    <property type="entry name" value="LysR_subst-bd"/>
</dbReference>
<keyword evidence="8 14" id="KW-0238">DNA-binding</keyword>
<proteinExistence type="inferred from homology"/>
<dbReference type="FunFam" id="1.10.10.10:FF:000247">
    <property type="entry name" value="HTH-type transcriptional regulator MetR"/>
    <property type="match status" value="1"/>
</dbReference>
<feature type="region of interest" description="Disordered" evidence="12">
    <location>
        <begin position="363"/>
        <end position="383"/>
    </location>
</feature>
<dbReference type="Gene3D" id="1.10.10.10">
    <property type="entry name" value="Winged helix-like DNA-binding domain superfamily/Winged helix DNA-binding domain"/>
    <property type="match status" value="1"/>
</dbReference>
<keyword evidence="10" id="KW-0804">Transcription</keyword>
<dbReference type="PROSITE" id="PS50931">
    <property type="entry name" value="HTH_LYSR"/>
    <property type="match status" value="1"/>
</dbReference>
<evidence type="ECO:0000256" key="1">
    <source>
        <dbReference type="ARBA" id="ARBA00004496"/>
    </source>
</evidence>
<evidence type="ECO:0000313" key="14">
    <source>
        <dbReference type="EMBL" id="STU81643.1"/>
    </source>
</evidence>
<dbReference type="PANTHER" id="PTHR30126">
    <property type="entry name" value="HTH-TYPE TRANSCRIPTIONAL REGULATOR"/>
    <property type="match status" value="1"/>
</dbReference>
<dbReference type="SUPFAM" id="SSF46785">
    <property type="entry name" value="Winged helix' DNA-binding domain"/>
    <property type="match status" value="1"/>
</dbReference>
<dbReference type="InterPro" id="IPR000847">
    <property type="entry name" value="LysR_HTH_N"/>
</dbReference>
<evidence type="ECO:0000256" key="8">
    <source>
        <dbReference type="ARBA" id="ARBA00023125"/>
    </source>
</evidence>
<protein>
    <recommendedName>
        <fullName evidence="3">HTH-type transcriptional regulator MetR</fullName>
    </recommendedName>
</protein>
<dbReference type="GO" id="GO:0003700">
    <property type="term" value="F:DNA-binding transcription factor activity"/>
    <property type="evidence" value="ECO:0007669"/>
    <property type="project" value="InterPro"/>
</dbReference>
<evidence type="ECO:0000256" key="7">
    <source>
        <dbReference type="ARBA" id="ARBA00023015"/>
    </source>
</evidence>
<dbReference type="AlphaFoldDB" id="A0A377ZR03"/>
<evidence type="ECO:0000256" key="10">
    <source>
        <dbReference type="ARBA" id="ARBA00023163"/>
    </source>
</evidence>
<dbReference type="NCBIfam" id="NF011950">
    <property type="entry name" value="PRK15421.1"/>
    <property type="match status" value="1"/>
</dbReference>
<reference evidence="14 15" key="1">
    <citation type="submission" date="2018-06" db="EMBL/GenBank/DDBJ databases">
        <authorList>
            <consortium name="Pathogen Informatics"/>
            <person name="Doyle S."/>
        </authorList>
    </citation>
    <scope>NUCLEOTIDE SEQUENCE [LARGE SCALE GENOMIC DNA]</scope>
    <source>
        <strain evidence="14 15">NCTC204</strain>
    </source>
</reference>
<name>A0A377ZR03_KLEPN</name>
<organism evidence="14 15">
    <name type="scientific">Klebsiella pneumoniae</name>
    <dbReference type="NCBI Taxonomy" id="573"/>
    <lineage>
        <taxon>Bacteria</taxon>
        <taxon>Pseudomonadati</taxon>
        <taxon>Pseudomonadota</taxon>
        <taxon>Gammaproteobacteria</taxon>
        <taxon>Enterobacterales</taxon>
        <taxon>Enterobacteriaceae</taxon>
        <taxon>Klebsiella/Raoultella group</taxon>
        <taxon>Klebsiella</taxon>
        <taxon>Klebsiella pneumoniae complex</taxon>
    </lineage>
</organism>
<comment type="similarity">
    <text evidence="2">Belongs to the LysR transcriptional regulatory family.</text>
</comment>
<gene>
    <name evidence="14" type="primary">cynR_1</name>
    <name evidence="14" type="ORF">NCTC204_01648</name>
</gene>
<dbReference type="Gene3D" id="3.40.190.10">
    <property type="entry name" value="Periplasmic binding protein-like II"/>
    <property type="match status" value="2"/>
</dbReference>
<keyword evidence="4" id="KW-0963">Cytoplasm</keyword>
<evidence type="ECO:0000256" key="3">
    <source>
        <dbReference type="ARBA" id="ARBA00019365"/>
    </source>
</evidence>
<keyword evidence="6" id="KW-0028">Amino-acid biosynthesis</keyword>
<evidence type="ECO:0000256" key="9">
    <source>
        <dbReference type="ARBA" id="ARBA00023159"/>
    </source>
</evidence>
<dbReference type="EMBL" id="UGMD01000002">
    <property type="protein sequence ID" value="STU81643.1"/>
    <property type="molecule type" value="Genomic_DNA"/>
</dbReference>
<dbReference type="CDD" id="cd08441">
    <property type="entry name" value="PBP2_MetR"/>
    <property type="match status" value="1"/>
</dbReference>
<sequence>MIEIKHLKTLQALRNSGSLAGAAAALHQTQSALSHQFSDLEQRLGFRLFVRKSQPLRFTPQGEILLQLANQVLPQIARALQDCNEPQQTRLRLAIECHSCIQWLTPALENFRARWPHVEVDFHSGVTFDPQPALQQGELDLVMTSDILPRSGLHYSPMFDFEVRLVLAPEHPLAMKTLVTPEDLAAETLLIYPVQRGRLDIWRHFLQPAGISPQLKSVDNTLLLIQMVAARMGIAALPHWVVESFERQGLVVTKTLGEGLWSRLYAAVRDGEQRQPVTGSVYSPLRGTTPAIICRLSGVRSDPAAMDPQRGQDHQRSANKARPVRLLLPDGKVNQQPGGDMDVIHDPQRAGIHLGGAIVPHKVTQPGSHHAEPHQHAPLQRGGRQLLGVAEHKPRRHRHDKGPT</sequence>
<evidence type="ECO:0000256" key="2">
    <source>
        <dbReference type="ARBA" id="ARBA00009437"/>
    </source>
</evidence>
<keyword evidence="9" id="KW-0010">Activator</keyword>
<dbReference type="PANTHER" id="PTHR30126:SF25">
    <property type="entry name" value="HTH-TYPE TRANSCRIPTIONAL REGULATOR METR"/>
    <property type="match status" value="1"/>
</dbReference>
<evidence type="ECO:0000259" key="13">
    <source>
        <dbReference type="PROSITE" id="PS50931"/>
    </source>
</evidence>
<evidence type="ECO:0000313" key="15">
    <source>
        <dbReference type="Proteomes" id="UP000255192"/>
    </source>
</evidence>
<dbReference type="InterPro" id="IPR036388">
    <property type="entry name" value="WH-like_DNA-bd_sf"/>
</dbReference>
<evidence type="ECO:0000256" key="12">
    <source>
        <dbReference type="SAM" id="MobiDB-lite"/>
    </source>
</evidence>
<feature type="region of interest" description="Disordered" evidence="12">
    <location>
        <begin position="302"/>
        <end position="321"/>
    </location>
</feature>
<keyword evidence="7" id="KW-0805">Transcription regulation</keyword>
<dbReference type="Pfam" id="PF03466">
    <property type="entry name" value="LysR_substrate"/>
    <property type="match status" value="1"/>
</dbReference>
<dbReference type="InterPro" id="IPR037406">
    <property type="entry name" value="MetR_PBP2"/>
</dbReference>